<dbReference type="EMBL" id="JAGFNK010000079">
    <property type="protein sequence ID" value="KAI9508753.1"/>
    <property type="molecule type" value="Genomic_DNA"/>
</dbReference>
<proteinExistence type="predicted"/>
<name>A0ACC0UAV7_9AGAM</name>
<comment type="caution">
    <text evidence="1">The sequence shown here is derived from an EMBL/GenBank/DDBJ whole genome shotgun (WGS) entry which is preliminary data.</text>
</comment>
<evidence type="ECO:0000313" key="2">
    <source>
        <dbReference type="Proteomes" id="UP001207468"/>
    </source>
</evidence>
<dbReference type="Proteomes" id="UP001207468">
    <property type="component" value="Unassembled WGS sequence"/>
</dbReference>
<keyword evidence="2" id="KW-1185">Reference proteome</keyword>
<protein>
    <submittedName>
        <fullName evidence="1">Uncharacterized protein</fullName>
    </submittedName>
</protein>
<accession>A0ACC0UAV7</accession>
<gene>
    <name evidence="1" type="ORF">F5148DRAFT_1275589</name>
</gene>
<evidence type="ECO:0000313" key="1">
    <source>
        <dbReference type="EMBL" id="KAI9508753.1"/>
    </source>
</evidence>
<organism evidence="1 2">
    <name type="scientific">Russula earlei</name>
    <dbReference type="NCBI Taxonomy" id="71964"/>
    <lineage>
        <taxon>Eukaryota</taxon>
        <taxon>Fungi</taxon>
        <taxon>Dikarya</taxon>
        <taxon>Basidiomycota</taxon>
        <taxon>Agaricomycotina</taxon>
        <taxon>Agaricomycetes</taxon>
        <taxon>Russulales</taxon>
        <taxon>Russulaceae</taxon>
        <taxon>Russula</taxon>
    </lineage>
</organism>
<sequence>MRAATLKERLAALTQSPSSPSSPVDPAPKRRFTAPWVKRTATQNGHHDDLIEEDRLQLIISKMIYHAGVDYEVVLNASALPDPRQVDYDALLSRILSYLDLYVESDYTVVFFAAGNKYTPGWNWVWKAYRSLSRKYRKNLKRLYIVHSNFFSKMLFSLAGAFISPKFFRKISYIATLSELAFQVPLTQIDVPPPVYQENSKREQQITLPIQTRSNLFGVHLEELMGYDGEKGGVPRVVKDCAQYLRQTGLNDVGLFRRSPSSATLRQVKDAYDRGQVKYLRDLPEPVFPELLYPVIQQCPVPTEDSSGWSAILYIRESLLPALPRCNYILLSYILHLMHEVSLRSSMNLMGAHNLAIVLCPNLVSGASPAKDIALCSFPGGPALHPDLSVVLSAPQDRTTLGMIVKLCIQRYYEIFDEVQDRSEALPPSHSFTEEDIASTDSSSPRVFGVPLRNTGKRLSVLSRGSSNRDSRGFDDDESIDDTMLIMPVDAAPGTPPSARGSAGSGRLRTRPRSELSGNSSQRFFSVRAGDAGIEQAQRARSTLSTEKVRGAIRGKGSVSVGRGTVRKASGAGVEAIGITASGFFAPPVPLLPPSGVSEDE</sequence>
<reference evidence="1" key="1">
    <citation type="submission" date="2021-03" db="EMBL/GenBank/DDBJ databases">
        <title>Evolutionary priming and transition to the ectomycorrhizal habit in an iconic lineage of mushroom-forming fungi: is preadaptation a requirement?</title>
        <authorList>
            <consortium name="DOE Joint Genome Institute"/>
            <person name="Looney B.P."/>
            <person name="Miyauchi S."/>
            <person name="Morin E."/>
            <person name="Drula E."/>
            <person name="Courty P.E."/>
            <person name="Chicoki N."/>
            <person name="Fauchery L."/>
            <person name="Kohler A."/>
            <person name="Kuo A."/>
            <person name="LaButti K."/>
            <person name="Pangilinan J."/>
            <person name="Lipzen A."/>
            <person name="Riley R."/>
            <person name="Andreopoulos W."/>
            <person name="He G."/>
            <person name="Johnson J."/>
            <person name="Barry K.W."/>
            <person name="Grigoriev I.V."/>
            <person name="Nagy L."/>
            <person name="Hibbett D."/>
            <person name="Henrissat B."/>
            <person name="Matheny P.B."/>
            <person name="Labbe J."/>
            <person name="Martin A.F."/>
        </authorList>
    </citation>
    <scope>NUCLEOTIDE SEQUENCE</scope>
    <source>
        <strain evidence="1">BPL698</strain>
    </source>
</reference>